<dbReference type="InterPro" id="IPR036291">
    <property type="entry name" value="NAD(P)-bd_dom_sf"/>
</dbReference>
<sequence>MLKGFTDRDVPSMTGNTVLVTGANTGLGFETAKVLAGRGAEVLVACRSEAKAEAAMEQIRQAHSSALLKYIPLDLGSLSSVREAAEQINAMPRLDLLINNAGIMIPPYELTADGFESQFGVNHLGPFALTGLLLDKLDEGPAGRVVNTSSLAAVKGKFLFDDINAETGYDAMERYSMSKLANLAFSRELDKRLKASGSNCVSIACHPGIATTELSRHFPWWVMLAAPLFALLANSPKQGAWPTLMAATDSSLQGGEYCGPSKRKQMAGPAICVSQRKIDQMELEKLWDLSVELTGVDYLRNAG</sequence>
<dbReference type="PRINTS" id="PR00081">
    <property type="entry name" value="GDHRDH"/>
</dbReference>
<dbReference type="Proteomes" id="UP000326287">
    <property type="component" value="Chromosome"/>
</dbReference>
<organism evidence="3 4">
    <name type="scientific">Halioglobus maricola</name>
    <dbReference type="NCBI Taxonomy" id="2601894"/>
    <lineage>
        <taxon>Bacteria</taxon>
        <taxon>Pseudomonadati</taxon>
        <taxon>Pseudomonadota</taxon>
        <taxon>Gammaproteobacteria</taxon>
        <taxon>Cellvibrionales</taxon>
        <taxon>Halieaceae</taxon>
        <taxon>Halioglobus</taxon>
    </lineage>
</organism>
<evidence type="ECO:0000313" key="3">
    <source>
        <dbReference type="EMBL" id="QFU75770.1"/>
    </source>
</evidence>
<gene>
    <name evidence="3" type="ORF">EY643_08925</name>
</gene>
<dbReference type="CDD" id="cd05327">
    <property type="entry name" value="retinol-DH_like_SDR_c_like"/>
    <property type="match status" value="1"/>
</dbReference>
<dbReference type="Gene3D" id="3.40.50.720">
    <property type="entry name" value="NAD(P)-binding Rossmann-like Domain"/>
    <property type="match status" value="1"/>
</dbReference>
<reference evidence="3 4" key="1">
    <citation type="submission" date="2019-02" db="EMBL/GenBank/DDBJ databases">
        <authorList>
            <person name="Li S.-H."/>
        </authorList>
    </citation>
    <scope>NUCLEOTIDE SEQUENCE [LARGE SCALE GENOMIC DNA]</scope>
    <source>
        <strain evidence="3 4">IMCC14385</strain>
    </source>
</reference>
<name>A0A5P9NIV2_9GAMM</name>
<evidence type="ECO:0000313" key="4">
    <source>
        <dbReference type="Proteomes" id="UP000326287"/>
    </source>
</evidence>
<dbReference type="InterPro" id="IPR002347">
    <property type="entry name" value="SDR_fam"/>
</dbReference>
<dbReference type="KEGG" id="halc:EY643_08925"/>
<dbReference type="AlphaFoldDB" id="A0A5P9NIV2"/>
<dbReference type="NCBIfam" id="NF004846">
    <property type="entry name" value="PRK06197.1"/>
    <property type="match status" value="1"/>
</dbReference>
<comment type="similarity">
    <text evidence="2">Belongs to the short-chain dehydrogenases/reductases (SDR) family.</text>
</comment>
<accession>A0A5P9NIV2</accession>
<dbReference type="GO" id="GO:0016491">
    <property type="term" value="F:oxidoreductase activity"/>
    <property type="evidence" value="ECO:0007669"/>
    <property type="project" value="UniProtKB-KW"/>
</dbReference>
<dbReference type="RefSeq" id="WP_152661877.1">
    <property type="nucleotide sequence ID" value="NZ_CP036422.1"/>
</dbReference>
<protein>
    <submittedName>
        <fullName evidence="3">SDR family NAD(P)-dependent oxidoreductase</fullName>
    </submittedName>
</protein>
<dbReference type="PANTHER" id="PTHR43157">
    <property type="entry name" value="PHOSPHATIDYLINOSITOL-GLYCAN BIOSYNTHESIS CLASS F PROTEIN-RELATED"/>
    <property type="match status" value="1"/>
</dbReference>
<dbReference type="PANTHER" id="PTHR43157:SF31">
    <property type="entry name" value="PHOSPHATIDYLINOSITOL-GLYCAN BIOSYNTHESIS CLASS F PROTEIN"/>
    <property type="match status" value="1"/>
</dbReference>
<dbReference type="SUPFAM" id="SSF51735">
    <property type="entry name" value="NAD(P)-binding Rossmann-fold domains"/>
    <property type="match status" value="1"/>
</dbReference>
<evidence type="ECO:0000256" key="1">
    <source>
        <dbReference type="ARBA" id="ARBA00023002"/>
    </source>
</evidence>
<dbReference type="PRINTS" id="PR00080">
    <property type="entry name" value="SDRFAMILY"/>
</dbReference>
<evidence type="ECO:0000256" key="2">
    <source>
        <dbReference type="RuleBase" id="RU000363"/>
    </source>
</evidence>
<dbReference type="OrthoDB" id="109589at2"/>
<proteinExistence type="inferred from homology"/>
<dbReference type="Pfam" id="PF00106">
    <property type="entry name" value="adh_short"/>
    <property type="match status" value="1"/>
</dbReference>
<keyword evidence="4" id="KW-1185">Reference proteome</keyword>
<keyword evidence="1" id="KW-0560">Oxidoreductase</keyword>
<dbReference type="EMBL" id="CP036422">
    <property type="protein sequence ID" value="QFU75770.1"/>
    <property type="molecule type" value="Genomic_DNA"/>
</dbReference>